<gene>
    <name evidence="1" type="ORF">PanWU01x14_334350</name>
</gene>
<accession>A0A2P5AGM1</accession>
<protein>
    <submittedName>
        <fullName evidence="1">Uncharacterized protein</fullName>
    </submittedName>
</protein>
<proteinExistence type="predicted"/>
<name>A0A2P5AGM1_PARAD</name>
<dbReference type="Proteomes" id="UP000237105">
    <property type="component" value="Unassembled WGS sequence"/>
</dbReference>
<comment type="caution">
    <text evidence="1">The sequence shown here is derived from an EMBL/GenBank/DDBJ whole genome shotgun (WGS) entry which is preliminary data.</text>
</comment>
<keyword evidence="2" id="KW-1185">Reference proteome</keyword>
<evidence type="ECO:0000313" key="2">
    <source>
        <dbReference type="Proteomes" id="UP000237105"/>
    </source>
</evidence>
<dbReference type="AlphaFoldDB" id="A0A2P5AGM1"/>
<reference evidence="2" key="1">
    <citation type="submission" date="2016-06" db="EMBL/GenBank/DDBJ databases">
        <title>Parallel loss of symbiosis genes in relatives of nitrogen-fixing non-legume Parasponia.</title>
        <authorList>
            <person name="Van Velzen R."/>
            <person name="Holmer R."/>
            <person name="Bu F."/>
            <person name="Rutten L."/>
            <person name="Van Zeijl A."/>
            <person name="Liu W."/>
            <person name="Santuari L."/>
            <person name="Cao Q."/>
            <person name="Sharma T."/>
            <person name="Shen D."/>
            <person name="Roswanjaya Y."/>
            <person name="Wardhani T."/>
            <person name="Kalhor M.S."/>
            <person name="Jansen J."/>
            <person name="Van den Hoogen J."/>
            <person name="Gungor B."/>
            <person name="Hartog M."/>
            <person name="Hontelez J."/>
            <person name="Verver J."/>
            <person name="Yang W.-C."/>
            <person name="Schijlen E."/>
            <person name="Repin R."/>
            <person name="Schilthuizen M."/>
            <person name="Schranz E."/>
            <person name="Heidstra R."/>
            <person name="Miyata K."/>
            <person name="Fedorova E."/>
            <person name="Kohlen W."/>
            <person name="Bisseling T."/>
            <person name="Smit S."/>
            <person name="Geurts R."/>
        </authorList>
    </citation>
    <scope>NUCLEOTIDE SEQUENCE [LARGE SCALE GENOMIC DNA]</scope>
    <source>
        <strain evidence="2">cv. WU1-14</strain>
    </source>
</reference>
<dbReference type="EMBL" id="JXTB01000601">
    <property type="protein sequence ID" value="PON35697.1"/>
    <property type="molecule type" value="Genomic_DNA"/>
</dbReference>
<evidence type="ECO:0000313" key="1">
    <source>
        <dbReference type="EMBL" id="PON35697.1"/>
    </source>
</evidence>
<sequence>MDEALYCLRKRSQKYEDLFEQKVAIVDDMFSQWITEYWKAFSELEDYKYYVLEPDFIDYVNGVKLLKGKA</sequence>
<organism evidence="1 2">
    <name type="scientific">Parasponia andersonii</name>
    <name type="common">Sponia andersonii</name>
    <dbReference type="NCBI Taxonomy" id="3476"/>
    <lineage>
        <taxon>Eukaryota</taxon>
        <taxon>Viridiplantae</taxon>
        <taxon>Streptophyta</taxon>
        <taxon>Embryophyta</taxon>
        <taxon>Tracheophyta</taxon>
        <taxon>Spermatophyta</taxon>
        <taxon>Magnoliopsida</taxon>
        <taxon>eudicotyledons</taxon>
        <taxon>Gunneridae</taxon>
        <taxon>Pentapetalae</taxon>
        <taxon>rosids</taxon>
        <taxon>fabids</taxon>
        <taxon>Rosales</taxon>
        <taxon>Cannabaceae</taxon>
        <taxon>Parasponia</taxon>
    </lineage>
</organism>